<dbReference type="InterPro" id="IPR011990">
    <property type="entry name" value="TPR-like_helical_dom_sf"/>
</dbReference>
<dbReference type="InterPro" id="IPR032519">
    <property type="entry name" value="YbgF_tri"/>
</dbReference>
<feature type="signal peptide" evidence="2">
    <location>
        <begin position="1"/>
        <end position="24"/>
    </location>
</feature>
<dbReference type="SUPFAM" id="SSF48452">
    <property type="entry name" value="TPR-like"/>
    <property type="match status" value="1"/>
</dbReference>
<dbReference type="RefSeq" id="WP_258813882.1">
    <property type="nucleotide sequence ID" value="NZ_JANUGU010000009.1"/>
</dbReference>
<name>A0ABT2D371_9BURK</name>
<dbReference type="EMBL" id="JANUGU010000009">
    <property type="protein sequence ID" value="MCS0660689.1"/>
    <property type="molecule type" value="Genomic_DNA"/>
</dbReference>
<evidence type="ECO:0000313" key="6">
    <source>
        <dbReference type="EMBL" id="MCS0660689.1"/>
    </source>
</evidence>
<gene>
    <name evidence="6" type="primary">ybgF</name>
    <name evidence="2" type="synonym">cpoB</name>
    <name evidence="6" type="ORF">NX778_21675</name>
</gene>
<dbReference type="InterPro" id="IPR039565">
    <property type="entry name" value="BamD-like"/>
</dbReference>
<comment type="similarity">
    <text evidence="2">Belongs to the CpoB family.</text>
</comment>
<dbReference type="HAMAP" id="MF_02066">
    <property type="entry name" value="CpoB"/>
    <property type="match status" value="1"/>
</dbReference>
<protein>
    <recommendedName>
        <fullName evidence="2">Cell division coordinator CpoB</fullName>
    </recommendedName>
</protein>
<sequence precursor="true">MIKLSKTRFACLLMACWLPLQASAGLFDDDEARKAILDLRAKVAQLEQQARDMNARLDTKSDKSAVLDMLNQHEQDMQEMARLRGQIEQLANQLSNLQKNQRDYYADLDARIKKLEPQQANIDGRTAEVLPSEKQSYDAAMEQFKSGDYKGSINALQDFVRRYPTSAYAANAQYWLGNAYYAQHDYKNAIAAQQAVVSNYGDSAKAPDAMLNIASNYVELGDEKAARKTFQQLVKQYPDSGAAAAAKERLATLEPASAKAPAKKAKRK</sequence>
<dbReference type="NCBIfam" id="TIGR02795">
    <property type="entry name" value="tol_pal_ybgF"/>
    <property type="match status" value="1"/>
</dbReference>
<keyword evidence="1 2" id="KW-0732">Signal</keyword>
<dbReference type="Pfam" id="PF16331">
    <property type="entry name" value="TolA_bind_tri"/>
    <property type="match status" value="1"/>
</dbReference>
<dbReference type="Gene3D" id="1.20.5.110">
    <property type="match status" value="1"/>
</dbReference>
<evidence type="ECO:0000313" key="7">
    <source>
        <dbReference type="Proteomes" id="UP001204621"/>
    </source>
</evidence>
<dbReference type="InterPro" id="IPR019734">
    <property type="entry name" value="TPR_rpt"/>
</dbReference>
<feature type="domain" description="YbgF trimerisation" evidence="5">
    <location>
        <begin position="41"/>
        <end position="121"/>
    </location>
</feature>
<evidence type="ECO:0000256" key="1">
    <source>
        <dbReference type="ARBA" id="ARBA00022729"/>
    </source>
</evidence>
<keyword evidence="2" id="KW-0574">Periplasm</keyword>
<evidence type="ECO:0000259" key="4">
    <source>
        <dbReference type="Pfam" id="PF13525"/>
    </source>
</evidence>
<evidence type="ECO:0000256" key="3">
    <source>
        <dbReference type="PROSITE-ProRule" id="PRU00339"/>
    </source>
</evidence>
<comment type="function">
    <text evidence="2">Mediates coordination of peptidoglycan synthesis and outer membrane constriction during cell division.</text>
</comment>
<dbReference type="InterPro" id="IPR034706">
    <property type="entry name" value="CpoB"/>
</dbReference>
<feature type="chain" id="PRO_5044912253" description="Cell division coordinator CpoB" evidence="2">
    <location>
        <begin position="25"/>
        <end position="268"/>
    </location>
</feature>
<keyword evidence="2" id="KW-0175">Coiled coil</keyword>
<comment type="subcellular location">
    <subcellularLocation>
        <location evidence="2">Periplasm</location>
    </subcellularLocation>
</comment>
<evidence type="ECO:0000256" key="2">
    <source>
        <dbReference type="HAMAP-Rule" id="MF_02066"/>
    </source>
</evidence>
<dbReference type="Pfam" id="PF13525">
    <property type="entry name" value="YfiO"/>
    <property type="match status" value="1"/>
</dbReference>
<organism evidence="6 7">
    <name type="scientific">Massilia terrae</name>
    <dbReference type="NCBI Taxonomy" id="1811224"/>
    <lineage>
        <taxon>Bacteria</taxon>
        <taxon>Pseudomonadati</taxon>
        <taxon>Pseudomonadota</taxon>
        <taxon>Betaproteobacteria</taxon>
        <taxon>Burkholderiales</taxon>
        <taxon>Oxalobacteraceae</taxon>
        <taxon>Telluria group</taxon>
        <taxon>Massilia</taxon>
    </lineage>
</organism>
<reference evidence="6 7" key="1">
    <citation type="submission" date="2022-08" db="EMBL/GenBank/DDBJ databases">
        <title>Reclassification of Massilia species as members of the genera Telluria, Duganella, Pseudoduganella, Mokoshia gen. nov. and Zemynaea gen. nov. using orthogonal and non-orthogonal genome-based approaches.</title>
        <authorList>
            <person name="Bowman J.P."/>
        </authorList>
    </citation>
    <scope>NUCLEOTIDE SEQUENCE [LARGE SCALE GENOMIC DNA]</scope>
    <source>
        <strain evidence="6 7">JCM 31606</strain>
    </source>
</reference>
<keyword evidence="2" id="KW-0132">Cell division</keyword>
<feature type="repeat" description="TPR" evidence="3">
    <location>
        <begin position="207"/>
        <end position="240"/>
    </location>
</feature>
<dbReference type="Proteomes" id="UP001204621">
    <property type="component" value="Unassembled WGS sequence"/>
</dbReference>
<accession>A0ABT2D371</accession>
<dbReference type="InterPro" id="IPR014162">
    <property type="entry name" value="CpoB_C"/>
</dbReference>
<feature type="domain" description="Outer membrane lipoprotein BamD-like" evidence="4">
    <location>
        <begin position="133"/>
        <end position="255"/>
    </location>
</feature>
<evidence type="ECO:0000259" key="5">
    <source>
        <dbReference type="Pfam" id="PF16331"/>
    </source>
</evidence>
<keyword evidence="2" id="KW-0131">Cell cycle</keyword>
<dbReference type="PROSITE" id="PS50005">
    <property type="entry name" value="TPR"/>
    <property type="match status" value="1"/>
</dbReference>
<dbReference type="Gene3D" id="1.25.40.10">
    <property type="entry name" value="Tetratricopeptide repeat domain"/>
    <property type="match status" value="1"/>
</dbReference>
<proteinExistence type="inferred from homology"/>
<comment type="caution">
    <text evidence="6">The sequence shown here is derived from an EMBL/GenBank/DDBJ whole genome shotgun (WGS) entry which is preliminary data.</text>
</comment>
<keyword evidence="7" id="KW-1185">Reference proteome</keyword>
<keyword evidence="3" id="KW-0802">TPR repeat</keyword>
<feature type="coiled-coil region" evidence="2">
    <location>
        <begin position="29"/>
        <end position="107"/>
    </location>
</feature>